<gene>
    <name evidence="2" type="ORF">ABC974_18485</name>
</gene>
<feature type="transmembrane region" description="Helical" evidence="1">
    <location>
        <begin position="30"/>
        <end position="48"/>
    </location>
</feature>
<keyword evidence="1" id="KW-1133">Transmembrane helix</keyword>
<evidence type="ECO:0000313" key="3">
    <source>
        <dbReference type="Proteomes" id="UP001419910"/>
    </source>
</evidence>
<proteinExistence type="predicted"/>
<dbReference type="EMBL" id="JBDIME010000019">
    <property type="protein sequence ID" value="MEN2791626.1"/>
    <property type="molecule type" value="Genomic_DNA"/>
</dbReference>
<name>A0ABU9Y756_9SPHN</name>
<evidence type="ECO:0000313" key="2">
    <source>
        <dbReference type="EMBL" id="MEN2791626.1"/>
    </source>
</evidence>
<evidence type="ECO:0000256" key="1">
    <source>
        <dbReference type="SAM" id="Phobius"/>
    </source>
</evidence>
<protein>
    <submittedName>
        <fullName evidence="2">DUF5985 family protein</fullName>
    </submittedName>
</protein>
<accession>A0ABU9Y756</accession>
<keyword evidence="1" id="KW-0812">Transmembrane</keyword>
<reference evidence="2 3" key="1">
    <citation type="submission" date="2024-05" db="EMBL/GenBank/DDBJ databases">
        <authorList>
            <person name="Liu Q."/>
            <person name="Xin Y.-H."/>
        </authorList>
    </citation>
    <scope>NUCLEOTIDE SEQUENCE [LARGE SCALE GENOMIC DNA]</scope>
    <source>
        <strain evidence="2 3">CGMCC 1.10181</strain>
    </source>
</reference>
<keyword evidence="1" id="KW-0472">Membrane</keyword>
<dbReference type="InterPro" id="IPR046027">
    <property type="entry name" value="DUF5985"/>
</dbReference>
<keyword evidence="3" id="KW-1185">Reference proteome</keyword>
<dbReference type="RefSeq" id="WP_343892123.1">
    <property type="nucleotide sequence ID" value="NZ_BAAAEH010000050.1"/>
</dbReference>
<organism evidence="2 3">
    <name type="scientific">Sphingomonas oligophenolica</name>
    <dbReference type="NCBI Taxonomy" id="301154"/>
    <lineage>
        <taxon>Bacteria</taxon>
        <taxon>Pseudomonadati</taxon>
        <taxon>Pseudomonadota</taxon>
        <taxon>Alphaproteobacteria</taxon>
        <taxon>Sphingomonadales</taxon>
        <taxon>Sphingomonadaceae</taxon>
        <taxon>Sphingomonas</taxon>
    </lineage>
</organism>
<dbReference type="Pfam" id="PF19447">
    <property type="entry name" value="DUF5985"/>
    <property type="match status" value="1"/>
</dbReference>
<dbReference type="Proteomes" id="UP001419910">
    <property type="component" value="Unassembled WGS sequence"/>
</dbReference>
<comment type="caution">
    <text evidence="2">The sequence shown here is derived from an EMBL/GenBank/DDBJ whole genome shotgun (WGS) entry which is preliminary data.</text>
</comment>
<sequence>MTVISSFRLLALNQALLVFSSMPAEERSWLYLLRLFAFALILFAIGLTNRQR</sequence>